<dbReference type="GO" id="GO:0009228">
    <property type="term" value="P:thiamine biosynthetic process"/>
    <property type="evidence" value="ECO:0007669"/>
    <property type="project" value="UniProtKB-KW"/>
</dbReference>
<evidence type="ECO:0000256" key="1">
    <source>
        <dbReference type="ARBA" id="ARBA00004948"/>
    </source>
</evidence>
<dbReference type="GO" id="GO:0005737">
    <property type="term" value="C:cytoplasm"/>
    <property type="evidence" value="ECO:0007669"/>
    <property type="project" value="TreeGrafter"/>
</dbReference>
<dbReference type="SUPFAM" id="SSF51391">
    <property type="entry name" value="Thiamin phosphate synthase"/>
    <property type="match status" value="1"/>
</dbReference>
<dbReference type="InterPro" id="IPR022998">
    <property type="entry name" value="ThiamineP_synth_TenI"/>
</dbReference>
<organism evidence="4 5">
    <name type="scientific">Lishizhenia tianjinensis</name>
    <dbReference type="NCBI Taxonomy" id="477690"/>
    <lineage>
        <taxon>Bacteria</taxon>
        <taxon>Pseudomonadati</taxon>
        <taxon>Bacteroidota</taxon>
        <taxon>Flavobacteriia</taxon>
        <taxon>Flavobacteriales</taxon>
        <taxon>Crocinitomicaceae</taxon>
        <taxon>Lishizhenia</taxon>
    </lineage>
</organism>
<dbReference type="GO" id="GO:0004789">
    <property type="term" value="F:thiamine-phosphate diphosphorylase activity"/>
    <property type="evidence" value="ECO:0007669"/>
    <property type="project" value="TreeGrafter"/>
</dbReference>
<sequence length="229" mass="25510">MLPRIQYITHPDENFSDLSWIDRLAKGGIKWVQLRIKKNHFEARHPGSDYTSFFTETLIRIAEKCKSLGVLLTVNDHYSFAIKANVDGAHIGKEDEAHEVVRNFLGDQKIVGATANAYDDILAYNTAILDYIGLGPYTFTTTKDKDKLSPALGLRGYASCIERLKTQHIDTPIFAIGGIEKEDVKGIMQTGVYGIALSGLIHKANFDLESIEEIVDLVEQNAKETSPII</sequence>
<reference evidence="4 5" key="1">
    <citation type="submission" date="2016-10" db="EMBL/GenBank/DDBJ databases">
        <authorList>
            <person name="de Groot N.N."/>
        </authorList>
    </citation>
    <scope>NUCLEOTIDE SEQUENCE [LARGE SCALE GENOMIC DNA]</scope>
    <source>
        <strain evidence="4 5">CGMCC 1.7005</strain>
    </source>
</reference>
<evidence type="ECO:0000259" key="3">
    <source>
        <dbReference type="Pfam" id="PF02581"/>
    </source>
</evidence>
<evidence type="ECO:0000313" key="4">
    <source>
        <dbReference type="EMBL" id="SFT66027.1"/>
    </source>
</evidence>
<accession>A0A1I6ZTR4</accession>
<dbReference type="RefSeq" id="WP_090248050.1">
    <property type="nucleotide sequence ID" value="NZ_FPAS01000002.1"/>
</dbReference>
<dbReference type="PANTHER" id="PTHR20857">
    <property type="entry name" value="THIAMINE-PHOSPHATE PYROPHOSPHORYLASE"/>
    <property type="match status" value="1"/>
</dbReference>
<proteinExistence type="predicted"/>
<dbReference type="Pfam" id="PF02581">
    <property type="entry name" value="TMP-TENI"/>
    <property type="match status" value="1"/>
</dbReference>
<dbReference type="CDD" id="cd00564">
    <property type="entry name" value="TMP_TenI"/>
    <property type="match status" value="1"/>
</dbReference>
<keyword evidence="2" id="KW-0784">Thiamine biosynthesis</keyword>
<dbReference type="OrthoDB" id="9812206at2"/>
<keyword evidence="5" id="KW-1185">Reference proteome</keyword>
<gene>
    <name evidence="4" type="ORF">SAMN05216474_1612</name>
</gene>
<evidence type="ECO:0000256" key="2">
    <source>
        <dbReference type="ARBA" id="ARBA00022977"/>
    </source>
</evidence>
<dbReference type="Gene3D" id="3.20.20.70">
    <property type="entry name" value="Aldolase class I"/>
    <property type="match status" value="1"/>
</dbReference>
<dbReference type="EMBL" id="FPAS01000002">
    <property type="protein sequence ID" value="SFT66027.1"/>
    <property type="molecule type" value="Genomic_DNA"/>
</dbReference>
<dbReference type="InterPro" id="IPR013785">
    <property type="entry name" value="Aldolase_TIM"/>
</dbReference>
<comment type="pathway">
    <text evidence="1">Cofactor biosynthesis; thiamine diphosphate biosynthesis.</text>
</comment>
<name>A0A1I6ZTR4_9FLAO</name>
<feature type="domain" description="Thiamine phosphate synthase/TenI" evidence="3">
    <location>
        <begin position="8"/>
        <end position="198"/>
    </location>
</feature>
<dbReference type="AlphaFoldDB" id="A0A1I6ZTR4"/>
<dbReference type="InterPro" id="IPR036206">
    <property type="entry name" value="ThiamineP_synth_sf"/>
</dbReference>
<dbReference type="STRING" id="477690.SAMN05216474_1612"/>
<dbReference type="PANTHER" id="PTHR20857:SF15">
    <property type="entry name" value="THIAMINE-PHOSPHATE SYNTHASE"/>
    <property type="match status" value="1"/>
</dbReference>
<protein>
    <submittedName>
        <fullName evidence="4">Thiamine-phosphate diphosphorylase</fullName>
    </submittedName>
</protein>
<dbReference type="Proteomes" id="UP000236454">
    <property type="component" value="Unassembled WGS sequence"/>
</dbReference>
<evidence type="ECO:0000313" key="5">
    <source>
        <dbReference type="Proteomes" id="UP000236454"/>
    </source>
</evidence>